<keyword evidence="5" id="KW-0333">Golgi apparatus</keyword>
<keyword evidence="4" id="KW-0967">Endosome</keyword>
<feature type="domain" description="Vps53 C-terminal" evidence="10">
    <location>
        <begin position="648"/>
        <end position="697"/>
    </location>
</feature>
<dbReference type="InterPro" id="IPR031745">
    <property type="entry name" value="Vps53_C"/>
</dbReference>
<feature type="coiled-coil region" evidence="7">
    <location>
        <begin position="50"/>
        <end position="84"/>
    </location>
</feature>
<evidence type="ECO:0000313" key="12">
    <source>
        <dbReference type="Proteomes" id="UP001383192"/>
    </source>
</evidence>
<feature type="domain" description="Vps53 C-terminal" evidence="10">
    <location>
        <begin position="714"/>
        <end position="744"/>
    </location>
</feature>
<gene>
    <name evidence="11" type="primary">VPS53</name>
    <name evidence="11" type="ORF">VNI00_007444</name>
</gene>
<keyword evidence="12" id="KW-1185">Reference proteome</keyword>
<accession>A0AAW0D015</accession>
<evidence type="ECO:0000256" key="3">
    <source>
        <dbReference type="ARBA" id="ARBA00008628"/>
    </source>
</evidence>
<comment type="caution">
    <text evidence="11">The sequence shown here is derived from an EMBL/GenBank/DDBJ whole genome shotgun (WGS) entry which is preliminary data.</text>
</comment>
<dbReference type="GO" id="GO:0042147">
    <property type="term" value="P:retrograde transport, endosome to Golgi"/>
    <property type="evidence" value="ECO:0007669"/>
    <property type="project" value="InterPro"/>
</dbReference>
<proteinExistence type="inferred from homology"/>
<feature type="domain" description="Vps53 N-terminal" evidence="9">
    <location>
        <begin position="33"/>
        <end position="395"/>
    </location>
</feature>
<sequence>MQHNDELPHELILSIQRVLETQSSDAFEPFNGDFNSVNILNDFFPDEASLAQTENVQARLRQTQQELQQELDGLREQLKRSQDPDKMQVIQEMISELLGQMSRIREKATESEAVVRSITKDIQVLDLAKRNLILSMTTLKRLQMLVNALTQLEDQVQEKKYSEIAQTLGAVKQISEAFKQHTSVPRIMQIWKRIQEIQGALRTHIDQDFDAFYLQDPAKPVRPAVIADACSVVDVLGSDVRSQLIDRYVALELKEYRRIFRTSDEAGQLDNITRRFAWFRRLLQNHELEQGRVFPAEWRVEWHLLAKFTEITRDDLTSLLAAAGKTLTVKSLLDNLQIVGDFEASMSKKWSTPYQDMLQETVTSTSRPPKSMKASFEPHMGVFVDAQDKALSDMLAPHRKSKVAKATPRASLETTATAEDAEDNSSSPMIVLPSSTELFYFYGQSLEQCAKLSTGQPLFDLCNIHKKWLKIYAEDVLAASLKRPSSAVAAGRRSMEARFDIADIKQAATVINTADYCQTTASELEDKIKGKINEEFKEKISFQNESDLFVGVISSAIVVQLRELESACEPAFTTMLRSSWSTLSQVVGPSTYTADLIRVVEQVVEIIKPTIEQKKYLRNFLDKASSLLIAKFTNSLVKSRPLKEIGAEQLLIDLQAIKSFLLKLPGESLITNSYTRSLTKSASRLESLLKVIVTPVVSIFYDLGWQDDSPESQDPAEGFILNYTLLIGDASFSNFQKILDLKGTPKNEQGHLLDTFVAITSTKEDLEGTSFLSALDMDPPGLAHLAGALGSPALSGHEGIFSGLASPPISGPPTGSGMPDGYRGDQRREVFSDFRRFVTFGLRRDTQGPS</sequence>
<dbReference type="Gene3D" id="1.10.357.110">
    <property type="entry name" value="Vacuolar protein sorting-associated protein 53, C-terminus"/>
    <property type="match status" value="1"/>
</dbReference>
<dbReference type="InterPro" id="IPR038260">
    <property type="entry name" value="Vps53_C_sf"/>
</dbReference>
<dbReference type="GO" id="GO:0000938">
    <property type="term" value="C:GARP complex"/>
    <property type="evidence" value="ECO:0007669"/>
    <property type="project" value="InterPro"/>
</dbReference>
<evidence type="ECO:0000256" key="8">
    <source>
        <dbReference type="SAM" id="MobiDB-lite"/>
    </source>
</evidence>
<comment type="subcellular location">
    <subcellularLocation>
        <location evidence="2">Endosome membrane</location>
        <topology evidence="2">Peripheral membrane protein</topology>
    </subcellularLocation>
    <subcellularLocation>
        <location evidence="1">Golgi apparatus</location>
        <location evidence="1">trans-Golgi network membrane</location>
        <topology evidence="1">Peripheral membrane protein</topology>
    </subcellularLocation>
</comment>
<reference evidence="11 12" key="1">
    <citation type="submission" date="2024-01" db="EMBL/GenBank/DDBJ databases">
        <title>A draft genome for a cacao thread blight-causing isolate of Paramarasmius palmivorus.</title>
        <authorList>
            <person name="Baruah I.K."/>
            <person name="Bukari Y."/>
            <person name="Amoako-Attah I."/>
            <person name="Meinhardt L.W."/>
            <person name="Bailey B.A."/>
            <person name="Cohen S.P."/>
        </authorList>
    </citation>
    <scope>NUCLEOTIDE SEQUENCE [LARGE SCALE GENOMIC DNA]</scope>
    <source>
        <strain evidence="11 12">GH-12</strain>
    </source>
</reference>
<dbReference type="PANTHER" id="PTHR12820:SF0">
    <property type="entry name" value="VACUOLAR PROTEIN SORTING-ASSOCIATED PROTEIN 53 HOMOLOG"/>
    <property type="match status" value="1"/>
</dbReference>
<dbReference type="GO" id="GO:0005829">
    <property type="term" value="C:cytosol"/>
    <property type="evidence" value="ECO:0007669"/>
    <property type="project" value="GOC"/>
</dbReference>
<keyword evidence="6" id="KW-0472">Membrane</keyword>
<organism evidence="11 12">
    <name type="scientific">Paramarasmius palmivorus</name>
    <dbReference type="NCBI Taxonomy" id="297713"/>
    <lineage>
        <taxon>Eukaryota</taxon>
        <taxon>Fungi</taxon>
        <taxon>Dikarya</taxon>
        <taxon>Basidiomycota</taxon>
        <taxon>Agaricomycotina</taxon>
        <taxon>Agaricomycetes</taxon>
        <taxon>Agaricomycetidae</taxon>
        <taxon>Agaricales</taxon>
        <taxon>Marasmiineae</taxon>
        <taxon>Marasmiaceae</taxon>
        <taxon>Paramarasmius</taxon>
    </lineage>
</organism>
<evidence type="ECO:0000256" key="5">
    <source>
        <dbReference type="ARBA" id="ARBA00023034"/>
    </source>
</evidence>
<dbReference type="PANTHER" id="PTHR12820">
    <property type="entry name" value="VACUOLAR SORTING PROTEIN 53"/>
    <property type="match status" value="1"/>
</dbReference>
<evidence type="ECO:0000256" key="2">
    <source>
        <dbReference type="ARBA" id="ARBA00004481"/>
    </source>
</evidence>
<protein>
    <submittedName>
        <fullName evidence="11">Vacuolar protein sorting-associated protein 53</fullName>
    </submittedName>
</protein>
<evidence type="ECO:0000259" key="9">
    <source>
        <dbReference type="Pfam" id="PF04100"/>
    </source>
</evidence>
<evidence type="ECO:0000256" key="1">
    <source>
        <dbReference type="ARBA" id="ARBA00004150"/>
    </source>
</evidence>
<evidence type="ECO:0000256" key="4">
    <source>
        <dbReference type="ARBA" id="ARBA00022753"/>
    </source>
</evidence>
<name>A0AAW0D015_9AGAR</name>
<dbReference type="EMBL" id="JAYKXP010000024">
    <property type="protein sequence ID" value="KAK7045611.1"/>
    <property type="molecule type" value="Genomic_DNA"/>
</dbReference>
<dbReference type="Pfam" id="PF16854">
    <property type="entry name" value="VPS53_C"/>
    <property type="match status" value="2"/>
</dbReference>
<evidence type="ECO:0000256" key="6">
    <source>
        <dbReference type="ARBA" id="ARBA00023136"/>
    </source>
</evidence>
<dbReference type="Pfam" id="PF04100">
    <property type="entry name" value="Vps53_N"/>
    <property type="match status" value="1"/>
</dbReference>
<dbReference type="InterPro" id="IPR007234">
    <property type="entry name" value="Vps53_N"/>
</dbReference>
<keyword evidence="7" id="KW-0175">Coiled coil</keyword>
<dbReference type="AlphaFoldDB" id="A0AAW0D015"/>
<evidence type="ECO:0000259" key="10">
    <source>
        <dbReference type="Pfam" id="PF16854"/>
    </source>
</evidence>
<dbReference type="InterPro" id="IPR039766">
    <property type="entry name" value="Vps53"/>
</dbReference>
<comment type="similarity">
    <text evidence="3">Belongs to the VPS53 family.</text>
</comment>
<evidence type="ECO:0000256" key="7">
    <source>
        <dbReference type="SAM" id="Coils"/>
    </source>
</evidence>
<dbReference type="Proteomes" id="UP001383192">
    <property type="component" value="Unassembled WGS sequence"/>
</dbReference>
<evidence type="ECO:0000313" key="11">
    <source>
        <dbReference type="EMBL" id="KAK7045611.1"/>
    </source>
</evidence>
<feature type="region of interest" description="Disordered" evidence="8">
    <location>
        <begin position="399"/>
        <end position="427"/>
    </location>
</feature>
<dbReference type="GO" id="GO:0010008">
    <property type="term" value="C:endosome membrane"/>
    <property type="evidence" value="ECO:0007669"/>
    <property type="project" value="UniProtKB-SubCell"/>
</dbReference>